<reference evidence="4" key="2">
    <citation type="journal article" date="2021" name="Microorganisms">
        <title>Bacterial Dimethylsulfoniopropionate Biosynthesis in the East China Sea.</title>
        <authorList>
            <person name="Liu J."/>
            <person name="Zhang Y."/>
            <person name="Liu J."/>
            <person name="Zhong H."/>
            <person name="Williams B.T."/>
            <person name="Zheng Y."/>
            <person name="Curson A.R.J."/>
            <person name="Sun C."/>
            <person name="Sun H."/>
            <person name="Song D."/>
            <person name="Wagner Mackenzie B."/>
            <person name="Bermejo Martinez A."/>
            <person name="Todd J.D."/>
            <person name="Zhang X.H."/>
        </authorList>
    </citation>
    <scope>NUCLEOTIDE SEQUENCE</scope>
    <source>
        <strain evidence="4">AESS21</strain>
    </source>
</reference>
<dbReference type="Pfam" id="PF20454">
    <property type="entry name" value="GpA_nuclease"/>
    <property type="match status" value="1"/>
</dbReference>
<dbReference type="GO" id="GO:0004519">
    <property type="term" value="F:endonuclease activity"/>
    <property type="evidence" value="ECO:0007669"/>
    <property type="project" value="InterPro"/>
</dbReference>
<feature type="region of interest" description="Disordered" evidence="1">
    <location>
        <begin position="606"/>
        <end position="651"/>
    </location>
</feature>
<proteinExistence type="predicted"/>
<feature type="domain" description="Phage terminase large subunit GpA ATPase" evidence="2">
    <location>
        <begin position="47"/>
        <end position="292"/>
    </location>
</feature>
<dbReference type="Pfam" id="PF05876">
    <property type="entry name" value="GpA_ATPase"/>
    <property type="match status" value="1"/>
</dbReference>
<dbReference type="InterPro" id="IPR046453">
    <property type="entry name" value="GpA_ATPase"/>
</dbReference>
<sequence>MSHMMIQTADAERVALEVMADAWSPPPPVDYLSWAEGNISFSERESPYPGPYNRDLFPYFDEILRALSPEDPCRIVTLKKSAQIGGTVVANIFTGGSIDMDPGDLLYVHPTESNAQRWSKMKLAPMLKGTTALNRLFPQKARDGHDSLLYKERVDGRGAIQITGANSPASLSQVTMKRQVQDDLSKWEKNSAGDPEAQADSRSQAHEFAKILKISTPLIMPGCKISKNFEEGSQEFFYLPCPHCDHMQVLAWENMLANLDEAKPEDAHFSCVECGCSIEQHHLSNMKPRHEWRSHNPRAKRQHRSFHLWSAVSVLQSWERIARSWLKAKGDPASEQTFLNDVVGEAYQAQGEAPPWETLRDRGAESDYQRGRIPPGVVIVSIGIDCQDDRVEWHVVGWGRNKNRFTIDYGVFAGHISDQTCQDKLSALIKQSWPNSVGRRIPADRVGIDGNAYTEDVWAWVKKHPANLVMMVRGNNQDAAPLLQPVKKERHRKTGKLLKYSKRFYSFNASVMKMALYRNCKKEDPLAAGYVAFPSGLDDEFYRQLTAERRVAEKNKQGFDVYRWKKDATQANEVLDTMNQAEAAAIRFGIRDMPEALWDRYEAERESYPTDAQGDLEDLFNQPASAPSEPESSKVTVSKNEERRNKWRRRK</sequence>
<evidence type="ECO:0000256" key="1">
    <source>
        <dbReference type="SAM" id="MobiDB-lite"/>
    </source>
</evidence>
<dbReference type="GO" id="GO:0016887">
    <property type="term" value="F:ATP hydrolysis activity"/>
    <property type="evidence" value="ECO:0007669"/>
    <property type="project" value="InterPro"/>
</dbReference>
<dbReference type="PANTHER" id="PTHR34413">
    <property type="entry name" value="PROPHAGE TAIL FIBER ASSEMBLY PROTEIN HOMOLOG TFAE-RELATED-RELATED"/>
    <property type="match status" value="1"/>
</dbReference>
<evidence type="ECO:0000259" key="2">
    <source>
        <dbReference type="Pfam" id="PF05876"/>
    </source>
</evidence>
<dbReference type="EMBL" id="QTKU01000001">
    <property type="protein sequence ID" value="MBS8259738.1"/>
    <property type="molecule type" value="Genomic_DNA"/>
</dbReference>
<organism evidence="4 5">
    <name type="scientific">Roseibium polysiphoniae</name>
    <dbReference type="NCBI Taxonomy" id="2571221"/>
    <lineage>
        <taxon>Bacteria</taxon>
        <taxon>Pseudomonadati</taxon>
        <taxon>Pseudomonadota</taxon>
        <taxon>Alphaproteobacteria</taxon>
        <taxon>Hyphomicrobiales</taxon>
        <taxon>Stappiaceae</taxon>
        <taxon>Roseibium</taxon>
    </lineage>
</organism>
<evidence type="ECO:0000259" key="3">
    <source>
        <dbReference type="Pfam" id="PF20454"/>
    </source>
</evidence>
<name>A0A944CAZ7_9HYPH</name>
<evidence type="ECO:0000313" key="5">
    <source>
        <dbReference type="Proteomes" id="UP000705379"/>
    </source>
</evidence>
<gene>
    <name evidence="4" type="ORF">DYI23_05855</name>
</gene>
<dbReference type="InterPro" id="IPR051220">
    <property type="entry name" value="TFA_Chaperone"/>
</dbReference>
<dbReference type="RefSeq" id="WP_213215308.1">
    <property type="nucleotide sequence ID" value="NZ_QTKU01000001.1"/>
</dbReference>
<accession>A0A944CAZ7</accession>
<comment type="caution">
    <text evidence="4">The sequence shown here is derived from an EMBL/GenBank/DDBJ whole genome shotgun (WGS) entry which is preliminary data.</text>
</comment>
<dbReference type="AlphaFoldDB" id="A0A944CAZ7"/>
<dbReference type="PANTHER" id="PTHR34413:SF2">
    <property type="entry name" value="PROPHAGE TAIL FIBER ASSEMBLY PROTEIN HOMOLOG TFAE-RELATED"/>
    <property type="match status" value="1"/>
</dbReference>
<reference evidence="4" key="1">
    <citation type="submission" date="2018-08" db="EMBL/GenBank/DDBJ databases">
        <authorList>
            <person name="Jin W."/>
            <person name="Wang H."/>
            <person name="Yang Y."/>
            <person name="Li M."/>
            <person name="Liu J."/>
        </authorList>
    </citation>
    <scope>NUCLEOTIDE SEQUENCE</scope>
    <source>
        <strain evidence="4">AESS21</strain>
    </source>
</reference>
<protein>
    <submittedName>
        <fullName evidence="4">Terminase</fullName>
    </submittedName>
</protein>
<dbReference type="Proteomes" id="UP000705379">
    <property type="component" value="Unassembled WGS sequence"/>
</dbReference>
<dbReference type="InterPro" id="IPR046454">
    <property type="entry name" value="GpA_endonuclease"/>
</dbReference>
<feature type="domain" description="Terminase large subunit GpA endonuclease" evidence="3">
    <location>
        <begin position="303"/>
        <end position="591"/>
    </location>
</feature>
<evidence type="ECO:0000313" key="4">
    <source>
        <dbReference type="EMBL" id="MBS8259738.1"/>
    </source>
</evidence>